<organism evidence="1 2">
    <name type="scientific">Thalassorhabdomicrobium marinisediminis</name>
    <dbReference type="NCBI Taxonomy" id="2170577"/>
    <lineage>
        <taxon>Bacteria</taxon>
        <taxon>Pseudomonadati</taxon>
        <taxon>Pseudomonadota</taxon>
        <taxon>Alphaproteobacteria</taxon>
        <taxon>Rhodobacterales</taxon>
        <taxon>Paracoccaceae</taxon>
        <taxon>Thalassorhabdomicrobium</taxon>
    </lineage>
</organism>
<evidence type="ECO:0000313" key="2">
    <source>
        <dbReference type="Proteomes" id="UP000244817"/>
    </source>
</evidence>
<proteinExistence type="predicted"/>
<dbReference type="EMBL" id="QCYG01000005">
    <property type="protein sequence ID" value="PVA06726.1"/>
    <property type="molecule type" value="Genomic_DNA"/>
</dbReference>
<dbReference type="OrthoDB" id="9772295at2"/>
<dbReference type="InterPro" id="IPR014917">
    <property type="entry name" value="DUF1800"/>
</dbReference>
<name>A0A2T7FX28_9RHOB</name>
<dbReference type="Pfam" id="PF08811">
    <property type="entry name" value="DUF1800"/>
    <property type="match status" value="1"/>
</dbReference>
<reference evidence="1 2" key="1">
    <citation type="submission" date="2018-04" db="EMBL/GenBank/DDBJ databases">
        <title>Pelagivirga bohaiensis gen. nov., sp. nov., a bacterium isolated from the Bohai Sea.</title>
        <authorList>
            <person name="Ji X."/>
        </authorList>
    </citation>
    <scope>NUCLEOTIDE SEQUENCE [LARGE SCALE GENOMIC DNA]</scope>
    <source>
        <strain evidence="1 2">BH-SD16</strain>
    </source>
</reference>
<dbReference type="RefSeq" id="WP_108640884.1">
    <property type="nucleotide sequence ID" value="NZ_QCYG01000005.1"/>
</dbReference>
<gene>
    <name evidence="1" type="ORF">DC363_09365</name>
</gene>
<comment type="caution">
    <text evidence="1">The sequence shown here is derived from an EMBL/GenBank/DDBJ whole genome shotgun (WGS) entry which is preliminary data.</text>
</comment>
<dbReference type="AlphaFoldDB" id="A0A2T7FX28"/>
<accession>A0A2T7FX28</accession>
<protein>
    <submittedName>
        <fullName evidence="1">DUF1800 domain-containing protein</fullName>
    </submittedName>
</protein>
<evidence type="ECO:0000313" key="1">
    <source>
        <dbReference type="EMBL" id="PVA06726.1"/>
    </source>
</evidence>
<sequence>MSFDPILAAIRFGTGLSPVILPPASVDEMLDWLAGPDEAAQRFPIPTYADVYPSPRDFRAATLAINSAPDDAAEAAARVLRDDLRAAGREAVIAFIKAEMARAAHGRDGFRERLTRFWADHFTVRPVNGGARHLVSPYIEEAIRPNVTGRFYDMLIAAVESPMLILYFNQHQSMGPNSKAAEHNDRGLNENLAREVLELHTLGVGGRYDQTDVREFAELLTGVTANARSGAYFRAQQAEPGAETVLGRTYGGAEESIEHVRHALRDLARHPDTARHLAHKLAVHFLSARPEADLIDAMARAYLDGDTHLPAMYEVMLRHASAWQPQLEKVKQPVDFVASALRALAVPEGVIRDASMQRVRQLIQRPLSVMGQTWQAPVGPDGWPEADEAWVTPQGMAGRITWAMRVPERLLESLPDPREFVFHALGPNPPEAVVFAAGAAETVSDGIGLVLASAAFQRR</sequence>
<dbReference type="Proteomes" id="UP000244817">
    <property type="component" value="Unassembled WGS sequence"/>
</dbReference>
<keyword evidence="2" id="KW-1185">Reference proteome</keyword>